<comment type="similarity">
    <text evidence="2">Belongs to the AB hydrolase superfamily. Epoxide hydrolase family.</text>
</comment>
<evidence type="ECO:0000259" key="3">
    <source>
        <dbReference type="Pfam" id="PF00561"/>
    </source>
</evidence>
<reference evidence="4 5" key="1">
    <citation type="submission" date="2020-06" db="EMBL/GenBank/DDBJ databases">
        <title>Transcriptomic and genomic resources for Thalictrum thalictroides and T. hernandezii: Facilitating candidate gene discovery in an emerging model plant lineage.</title>
        <authorList>
            <person name="Arias T."/>
            <person name="Riano-Pachon D.M."/>
            <person name="Di Stilio V.S."/>
        </authorList>
    </citation>
    <scope>NUCLEOTIDE SEQUENCE [LARGE SCALE GENOMIC DNA]</scope>
    <source>
        <strain evidence="5">cv. WT478/WT964</strain>
        <tissue evidence="4">Leaves</tissue>
    </source>
</reference>
<evidence type="ECO:0000313" key="5">
    <source>
        <dbReference type="Proteomes" id="UP000554482"/>
    </source>
</evidence>
<dbReference type="SUPFAM" id="SSF53474">
    <property type="entry name" value="alpha/beta-Hydrolases"/>
    <property type="match status" value="1"/>
</dbReference>
<dbReference type="InterPro" id="IPR000639">
    <property type="entry name" value="Epox_hydrolase-like"/>
</dbReference>
<evidence type="ECO:0000256" key="2">
    <source>
        <dbReference type="ARBA" id="ARBA00038334"/>
    </source>
</evidence>
<evidence type="ECO:0000313" key="4">
    <source>
        <dbReference type="EMBL" id="KAF5185336.1"/>
    </source>
</evidence>
<dbReference type="PRINTS" id="PR00111">
    <property type="entry name" value="ABHYDROLASE"/>
</dbReference>
<dbReference type="PRINTS" id="PR00412">
    <property type="entry name" value="EPOXHYDRLASE"/>
</dbReference>
<comment type="caution">
    <text evidence="4">The sequence shown here is derived from an EMBL/GenBank/DDBJ whole genome shotgun (WGS) entry which is preliminary data.</text>
</comment>
<dbReference type="GO" id="GO:0016787">
    <property type="term" value="F:hydrolase activity"/>
    <property type="evidence" value="ECO:0007669"/>
    <property type="project" value="UniProtKB-KW"/>
</dbReference>
<feature type="domain" description="AB hydrolase-1" evidence="3">
    <location>
        <begin position="39"/>
        <end position="158"/>
    </location>
</feature>
<proteinExistence type="inferred from homology"/>
<keyword evidence="5" id="KW-1185">Reference proteome</keyword>
<keyword evidence="1 4" id="KW-0378">Hydrolase</keyword>
<gene>
    <name evidence="4" type="ORF">FRX31_025077</name>
</gene>
<dbReference type="Proteomes" id="UP000554482">
    <property type="component" value="Unassembled WGS sequence"/>
</dbReference>
<dbReference type="Pfam" id="PF00561">
    <property type="entry name" value="Abhydrolase_1"/>
    <property type="match status" value="1"/>
</dbReference>
<sequence>MDHIQHKFVEIGSLDLHVPELGPIRYDTDLLCVAATAIVIVFLHGFPEIWYSWRHQMVGVANVGYRALAPDFRGYGLSEVPAEPGKTNFIDLVDDLLGILDHYKIQKVFLVAKDFGSEIAYDFELLHPDRVLGVVTLGVPYVPDALKYKLFAQLPEGFYVRRWMKPGRAEADFGRFRVKEVVRRIYILFSRDVIPIATKENQEIMDIVNYTTPLPPWFTKKDLNAYGKLYERSGFRTPLQIPYRAKPVNLGKIIPRVTVPALHIIGGKDYFYKLPGIKQYIMAGEVKKYVPHLTVTFLSEGTHFIQEQYPKKVNKLIIKFLKKHT</sequence>
<dbReference type="AlphaFoldDB" id="A0A7J6VJQ0"/>
<dbReference type="PANTHER" id="PTHR43329">
    <property type="entry name" value="EPOXIDE HYDROLASE"/>
    <property type="match status" value="1"/>
</dbReference>
<accession>A0A7J6VJQ0</accession>
<dbReference type="OrthoDB" id="7130006at2759"/>
<name>A0A7J6VJQ0_THATH</name>
<dbReference type="EMBL" id="JABWDY010030829">
    <property type="protein sequence ID" value="KAF5185336.1"/>
    <property type="molecule type" value="Genomic_DNA"/>
</dbReference>
<evidence type="ECO:0000256" key="1">
    <source>
        <dbReference type="ARBA" id="ARBA00022801"/>
    </source>
</evidence>
<organism evidence="4 5">
    <name type="scientific">Thalictrum thalictroides</name>
    <name type="common">Rue-anemone</name>
    <name type="synonym">Anemone thalictroides</name>
    <dbReference type="NCBI Taxonomy" id="46969"/>
    <lineage>
        <taxon>Eukaryota</taxon>
        <taxon>Viridiplantae</taxon>
        <taxon>Streptophyta</taxon>
        <taxon>Embryophyta</taxon>
        <taxon>Tracheophyta</taxon>
        <taxon>Spermatophyta</taxon>
        <taxon>Magnoliopsida</taxon>
        <taxon>Ranunculales</taxon>
        <taxon>Ranunculaceae</taxon>
        <taxon>Thalictroideae</taxon>
        <taxon>Thalictrum</taxon>
    </lineage>
</organism>
<dbReference type="Gene3D" id="3.40.50.1820">
    <property type="entry name" value="alpha/beta hydrolase"/>
    <property type="match status" value="1"/>
</dbReference>
<dbReference type="InterPro" id="IPR000073">
    <property type="entry name" value="AB_hydrolase_1"/>
</dbReference>
<protein>
    <submittedName>
        <fullName evidence="4">Epoxide hydrolase</fullName>
    </submittedName>
</protein>
<dbReference type="InterPro" id="IPR029058">
    <property type="entry name" value="AB_hydrolase_fold"/>
</dbReference>